<evidence type="ECO:0000256" key="4">
    <source>
        <dbReference type="ARBA" id="ARBA00022500"/>
    </source>
</evidence>
<dbReference type="InterPro" id="IPR036890">
    <property type="entry name" value="HATPase_C_sf"/>
</dbReference>
<dbReference type="Pfam" id="PF02895">
    <property type="entry name" value="H-kinase_dim"/>
    <property type="match status" value="1"/>
</dbReference>
<evidence type="ECO:0000259" key="14">
    <source>
        <dbReference type="PROSITE" id="PS50109"/>
    </source>
</evidence>
<keyword evidence="10" id="KW-0902">Two-component regulatory system</keyword>
<keyword evidence="5 12" id="KW-0597">Phosphoprotein</keyword>
<feature type="domain" description="HPt" evidence="16">
    <location>
        <begin position="1"/>
        <end position="104"/>
    </location>
</feature>
<dbReference type="CDD" id="cd16916">
    <property type="entry name" value="HATPase_CheA-like"/>
    <property type="match status" value="1"/>
</dbReference>
<dbReference type="Pfam" id="PF01584">
    <property type="entry name" value="CheW"/>
    <property type="match status" value="1"/>
</dbReference>
<proteinExistence type="predicted"/>
<evidence type="ECO:0000259" key="15">
    <source>
        <dbReference type="PROSITE" id="PS50851"/>
    </source>
</evidence>
<evidence type="ECO:0000256" key="9">
    <source>
        <dbReference type="ARBA" id="ARBA00022840"/>
    </source>
</evidence>
<dbReference type="Gene3D" id="1.20.120.160">
    <property type="entry name" value="HPT domain"/>
    <property type="match status" value="1"/>
</dbReference>
<keyword evidence="7" id="KW-0547">Nucleotide-binding</keyword>
<dbReference type="SUPFAM" id="SSF47384">
    <property type="entry name" value="Homodimeric domain of signal transducing histidine kinase"/>
    <property type="match status" value="1"/>
</dbReference>
<name>A0ABV7GVC7_9RHOB</name>
<evidence type="ECO:0000256" key="10">
    <source>
        <dbReference type="ARBA" id="ARBA00023012"/>
    </source>
</evidence>
<dbReference type="PANTHER" id="PTHR43395">
    <property type="entry name" value="SENSOR HISTIDINE KINASE CHEA"/>
    <property type="match status" value="1"/>
</dbReference>
<evidence type="ECO:0000259" key="16">
    <source>
        <dbReference type="PROSITE" id="PS50894"/>
    </source>
</evidence>
<dbReference type="SMART" id="SM01231">
    <property type="entry name" value="H-kinase_dim"/>
    <property type="match status" value="1"/>
</dbReference>
<dbReference type="InterPro" id="IPR004105">
    <property type="entry name" value="CheA-like_dim"/>
</dbReference>
<feature type="domain" description="Histidine kinase" evidence="14">
    <location>
        <begin position="317"/>
        <end position="568"/>
    </location>
</feature>
<dbReference type="Pfam" id="PF01627">
    <property type="entry name" value="Hpt"/>
    <property type="match status" value="1"/>
</dbReference>
<evidence type="ECO:0000256" key="13">
    <source>
        <dbReference type="SAM" id="MobiDB-lite"/>
    </source>
</evidence>
<dbReference type="EC" id="2.7.13.3" evidence="2"/>
<dbReference type="SUPFAM" id="SSF50341">
    <property type="entry name" value="CheW-like"/>
    <property type="match status" value="1"/>
</dbReference>
<dbReference type="GO" id="GO:0004673">
    <property type="term" value="F:protein histidine kinase activity"/>
    <property type="evidence" value="ECO:0007669"/>
    <property type="project" value="UniProtKB-EC"/>
</dbReference>
<dbReference type="SMART" id="SM00073">
    <property type="entry name" value="HPT"/>
    <property type="match status" value="1"/>
</dbReference>
<reference evidence="18" key="1">
    <citation type="journal article" date="2019" name="Int. J. Syst. Evol. Microbiol.">
        <title>The Global Catalogue of Microorganisms (GCM) 10K type strain sequencing project: providing services to taxonomists for standard genome sequencing and annotation.</title>
        <authorList>
            <consortium name="The Broad Institute Genomics Platform"/>
            <consortium name="The Broad Institute Genome Sequencing Center for Infectious Disease"/>
            <person name="Wu L."/>
            <person name="Ma J."/>
        </authorList>
    </citation>
    <scope>NUCLEOTIDE SEQUENCE [LARGE SCALE GENOMIC DNA]</scope>
    <source>
        <strain evidence="18">KCTC 52366</strain>
    </source>
</reference>
<dbReference type="SUPFAM" id="SSF47226">
    <property type="entry name" value="Histidine-containing phosphotransfer domain, HPT domain"/>
    <property type="match status" value="1"/>
</dbReference>
<evidence type="ECO:0000256" key="2">
    <source>
        <dbReference type="ARBA" id="ARBA00012438"/>
    </source>
</evidence>
<dbReference type="EMBL" id="JBHRTB010000010">
    <property type="protein sequence ID" value="MFC3143471.1"/>
    <property type="molecule type" value="Genomic_DNA"/>
</dbReference>
<dbReference type="InterPro" id="IPR036061">
    <property type="entry name" value="CheW-like_dom_sf"/>
</dbReference>
<keyword evidence="18" id="KW-1185">Reference proteome</keyword>
<keyword evidence="4" id="KW-0145">Chemotaxis</keyword>
<evidence type="ECO:0000256" key="1">
    <source>
        <dbReference type="ARBA" id="ARBA00000085"/>
    </source>
</evidence>
<dbReference type="InterPro" id="IPR004358">
    <property type="entry name" value="Sig_transdc_His_kin-like_C"/>
</dbReference>
<dbReference type="InterPro" id="IPR002545">
    <property type="entry name" value="CheW-lke_dom"/>
</dbReference>
<dbReference type="PRINTS" id="PR00344">
    <property type="entry name" value="BCTRLSENSOR"/>
</dbReference>
<dbReference type="RefSeq" id="WP_275630760.1">
    <property type="nucleotide sequence ID" value="NZ_JARGYD010000001.1"/>
</dbReference>
<dbReference type="PROSITE" id="PS50109">
    <property type="entry name" value="HIS_KIN"/>
    <property type="match status" value="1"/>
</dbReference>
<feature type="region of interest" description="Disordered" evidence="13">
    <location>
        <begin position="246"/>
        <end position="319"/>
    </location>
</feature>
<evidence type="ECO:0000256" key="3">
    <source>
        <dbReference type="ARBA" id="ARBA00021495"/>
    </source>
</evidence>
<dbReference type="Pfam" id="PF02518">
    <property type="entry name" value="HATPase_c"/>
    <property type="match status" value="1"/>
</dbReference>
<comment type="caution">
    <text evidence="17">The sequence shown here is derived from an EMBL/GenBank/DDBJ whole genome shotgun (WGS) entry which is preliminary data.</text>
</comment>
<evidence type="ECO:0000256" key="8">
    <source>
        <dbReference type="ARBA" id="ARBA00022777"/>
    </source>
</evidence>
<keyword evidence="8" id="KW-0418">Kinase</keyword>
<evidence type="ECO:0000256" key="6">
    <source>
        <dbReference type="ARBA" id="ARBA00022679"/>
    </source>
</evidence>
<dbReference type="InterPro" id="IPR036097">
    <property type="entry name" value="HisK_dim/P_sf"/>
</dbReference>
<evidence type="ECO:0000313" key="17">
    <source>
        <dbReference type="EMBL" id="MFC3143471.1"/>
    </source>
</evidence>
<dbReference type="InterPro" id="IPR036641">
    <property type="entry name" value="HPT_dom_sf"/>
</dbReference>
<dbReference type="Gene3D" id="3.30.565.10">
    <property type="entry name" value="Histidine kinase-like ATPase, C-terminal domain"/>
    <property type="match status" value="1"/>
</dbReference>
<accession>A0ABV7GVC7</accession>
<dbReference type="SMART" id="SM00387">
    <property type="entry name" value="HATPase_c"/>
    <property type="match status" value="1"/>
</dbReference>
<evidence type="ECO:0000256" key="7">
    <source>
        <dbReference type="ARBA" id="ARBA00022741"/>
    </source>
</evidence>
<evidence type="ECO:0000256" key="11">
    <source>
        <dbReference type="ARBA" id="ARBA00035100"/>
    </source>
</evidence>
<keyword evidence="9" id="KW-0067">ATP-binding</keyword>
<sequence length="719" mass="76003">MSKTDELRATFFQESEDLLEQLTDGLEEMSGGDADTETVNSVFRAVHSIKGGAGAFALDAVVRFAHRFENVLDALRSGKLAVNGQVLDILMRSSDHLTVLMEQARDGVPDDGDPAGEPLLAELMALTGAEADEGPSEAEVNFQPMTLDLGDFGAAAPSEMQFRVAFRPHDDLFRSGNEPVFLLRELCALGEAQVDCDISALPEFDALDTEASYLSWQIDLRTESSQTAVREVFEFVDGLCSLDIEETGSDGSTDDLPDLPDLSPTDGPASEDPASSNTAAADEPATEAAAPALVSASAPADPPRKADPPAKAQPPQPVASTIRVDLHRIDRMINLVGELVINQAMLTQAVKRDGIAQGSDIDVGLEELRTLTRQIQDSVMAIRAQPVKALFQRMSRIAREAGADTGKTLRMVTEGAATEIDKTVIEKLADPLTHMIRNAVDHGLENAEDRLSAGKTAEGTIRLSAAHLSGRVVIEITDDGAGINRERVRSIAEKKGLIPPDAQLTSNDIDNLIFQPGFSTASQLTALSGRGVGMDVVKRSIQSLGGRVSIASEPGKGSTFSIVLPLTLAVLDGMVIEVGGQTVVVPISAIIETMRVPTDQVFQLGTQNAVVRIRGSYVPIVDVGAVMGYRPAVDPTGDHVILLVETADGVRAALLIDVIHDQRQVVIKGLEDNYGQVPGVAAATILGDGRIALILDPSAIVGHNGAGGAAVLTTPLAAE</sequence>
<dbReference type="InterPro" id="IPR003594">
    <property type="entry name" value="HATPase_dom"/>
</dbReference>
<comment type="catalytic activity">
    <reaction evidence="1">
        <text>ATP + protein L-histidine = ADP + protein N-phospho-L-histidine.</text>
        <dbReference type="EC" id="2.7.13.3"/>
    </reaction>
</comment>
<dbReference type="CDD" id="cd00088">
    <property type="entry name" value="HPT"/>
    <property type="match status" value="1"/>
</dbReference>
<comment type="function">
    <text evidence="11">Involved in the transmission of sensory signals from the chemoreceptors to the flagellar motors. CheA is autophosphorylated; it can transfer its phosphate group to either CheB or CheY.</text>
</comment>
<evidence type="ECO:0000256" key="12">
    <source>
        <dbReference type="PROSITE-ProRule" id="PRU00110"/>
    </source>
</evidence>
<dbReference type="InterPro" id="IPR005467">
    <property type="entry name" value="His_kinase_dom"/>
</dbReference>
<evidence type="ECO:0000256" key="5">
    <source>
        <dbReference type="ARBA" id="ARBA00022553"/>
    </source>
</evidence>
<dbReference type="PROSITE" id="PS50851">
    <property type="entry name" value="CHEW"/>
    <property type="match status" value="1"/>
</dbReference>
<dbReference type="PANTHER" id="PTHR43395:SF10">
    <property type="entry name" value="CHEMOTAXIS PROTEIN CHEA"/>
    <property type="match status" value="1"/>
</dbReference>
<feature type="modified residue" description="Phosphohistidine" evidence="12">
    <location>
        <position position="47"/>
    </location>
</feature>
<dbReference type="Gene3D" id="1.10.287.560">
    <property type="entry name" value="Histidine kinase CheA-like, homodimeric domain"/>
    <property type="match status" value="1"/>
</dbReference>
<gene>
    <name evidence="17" type="ORF">ACFOGP_12175</name>
</gene>
<dbReference type="InterPro" id="IPR037006">
    <property type="entry name" value="CheA-like_homodim_sf"/>
</dbReference>
<organism evidence="17 18">
    <name type="scientific">Psychromarinibacter halotolerans</name>
    <dbReference type="NCBI Taxonomy" id="1775175"/>
    <lineage>
        <taxon>Bacteria</taxon>
        <taxon>Pseudomonadati</taxon>
        <taxon>Pseudomonadota</taxon>
        <taxon>Alphaproteobacteria</taxon>
        <taxon>Rhodobacterales</taxon>
        <taxon>Paracoccaceae</taxon>
        <taxon>Psychromarinibacter</taxon>
    </lineage>
</organism>
<dbReference type="SUPFAM" id="SSF55874">
    <property type="entry name" value="ATPase domain of HSP90 chaperone/DNA topoisomerase II/histidine kinase"/>
    <property type="match status" value="1"/>
</dbReference>
<feature type="compositionally biased region" description="Acidic residues" evidence="13">
    <location>
        <begin position="246"/>
        <end position="258"/>
    </location>
</feature>
<evidence type="ECO:0000313" key="18">
    <source>
        <dbReference type="Proteomes" id="UP001595632"/>
    </source>
</evidence>
<dbReference type="InterPro" id="IPR008207">
    <property type="entry name" value="Sig_transdc_His_kin_Hpt_dom"/>
</dbReference>
<dbReference type="CDD" id="cd00731">
    <property type="entry name" value="CheA_reg"/>
    <property type="match status" value="1"/>
</dbReference>
<feature type="compositionally biased region" description="Low complexity" evidence="13">
    <location>
        <begin position="278"/>
        <end position="299"/>
    </location>
</feature>
<protein>
    <recommendedName>
        <fullName evidence="3">Chemotaxis protein CheA</fullName>
        <ecNumber evidence="2">2.7.13.3</ecNumber>
    </recommendedName>
</protein>
<dbReference type="SMART" id="SM00260">
    <property type="entry name" value="CheW"/>
    <property type="match status" value="1"/>
</dbReference>
<dbReference type="Gene3D" id="2.30.30.40">
    <property type="entry name" value="SH3 Domains"/>
    <property type="match status" value="1"/>
</dbReference>
<dbReference type="InterPro" id="IPR051315">
    <property type="entry name" value="Bact_Chemotaxis_CheA"/>
</dbReference>
<dbReference type="PROSITE" id="PS50894">
    <property type="entry name" value="HPT"/>
    <property type="match status" value="1"/>
</dbReference>
<feature type="domain" description="CheW-like" evidence="15">
    <location>
        <begin position="570"/>
        <end position="706"/>
    </location>
</feature>
<keyword evidence="6 17" id="KW-0808">Transferase</keyword>
<dbReference type="Proteomes" id="UP001595632">
    <property type="component" value="Unassembled WGS sequence"/>
</dbReference>